<evidence type="ECO:0000313" key="3">
    <source>
        <dbReference type="EMBL" id="KOB64023.1"/>
    </source>
</evidence>
<dbReference type="InterPro" id="IPR029058">
    <property type="entry name" value="AB_hydrolase_fold"/>
</dbReference>
<evidence type="ECO:0000259" key="2">
    <source>
        <dbReference type="Pfam" id="PF00135"/>
    </source>
</evidence>
<dbReference type="STRING" id="104452.A0A0L7KKX2"/>
<protein>
    <recommendedName>
        <fullName evidence="2">Carboxylesterase type B domain-containing protein</fullName>
    </recommendedName>
</protein>
<dbReference type="Gene3D" id="3.40.50.1820">
    <property type="entry name" value="alpha/beta hydrolase"/>
    <property type="match status" value="1"/>
</dbReference>
<name>A0A0L7KKX2_OPEBR</name>
<dbReference type="AlphaFoldDB" id="A0A0L7KKX2"/>
<organism evidence="3 4">
    <name type="scientific">Operophtera brumata</name>
    <name type="common">Winter moth</name>
    <name type="synonym">Phalaena brumata</name>
    <dbReference type="NCBI Taxonomy" id="104452"/>
    <lineage>
        <taxon>Eukaryota</taxon>
        <taxon>Metazoa</taxon>
        <taxon>Ecdysozoa</taxon>
        <taxon>Arthropoda</taxon>
        <taxon>Hexapoda</taxon>
        <taxon>Insecta</taxon>
        <taxon>Pterygota</taxon>
        <taxon>Neoptera</taxon>
        <taxon>Endopterygota</taxon>
        <taxon>Lepidoptera</taxon>
        <taxon>Glossata</taxon>
        <taxon>Ditrysia</taxon>
        <taxon>Geometroidea</taxon>
        <taxon>Geometridae</taxon>
        <taxon>Larentiinae</taxon>
        <taxon>Operophtera</taxon>
    </lineage>
</organism>
<dbReference type="SUPFAM" id="SSF53474">
    <property type="entry name" value="alpha/beta-Hydrolases"/>
    <property type="match status" value="1"/>
</dbReference>
<keyword evidence="4" id="KW-1185">Reference proteome</keyword>
<reference evidence="3 4" key="1">
    <citation type="journal article" date="2015" name="Genome Biol. Evol.">
        <title>The genome of winter moth (Operophtera brumata) provides a genomic perspective on sexual dimorphism and phenology.</title>
        <authorList>
            <person name="Derks M.F."/>
            <person name="Smit S."/>
            <person name="Salis L."/>
            <person name="Schijlen E."/>
            <person name="Bossers A."/>
            <person name="Mateman C."/>
            <person name="Pijl A.S."/>
            <person name="de Ridder D."/>
            <person name="Groenen M.A."/>
            <person name="Visser M.E."/>
            <person name="Megens H.J."/>
        </authorList>
    </citation>
    <scope>NUCLEOTIDE SEQUENCE [LARGE SCALE GENOMIC DNA]</scope>
    <source>
        <strain evidence="3">WM2013NL</strain>
        <tissue evidence="3">Head and thorax</tissue>
    </source>
</reference>
<evidence type="ECO:0000256" key="1">
    <source>
        <dbReference type="ARBA" id="ARBA00023180"/>
    </source>
</evidence>
<proteinExistence type="predicted"/>
<gene>
    <name evidence="3" type="ORF">OBRU01_24636</name>
</gene>
<dbReference type="Pfam" id="PF00135">
    <property type="entry name" value="COesterase"/>
    <property type="match status" value="1"/>
</dbReference>
<comment type="caution">
    <text evidence="3">The sequence shown here is derived from an EMBL/GenBank/DDBJ whole genome shotgun (WGS) entry which is preliminary data.</text>
</comment>
<sequence length="77" mass="8791">MVEVGPKAVYHYMFSYKGDRSMDPDLNSTLRGVAHASDLAYLFDIDFIDGDISEADQLTINRLTTMWTNFAKYGYVK</sequence>
<feature type="domain" description="Carboxylesterase type B" evidence="2">
    <location>
        <begin position="8"/>
        <end position="74"/>
    </location>
</feature>
<accession>A0A0L7KKX2</accession>
<evidence type="ECO:0000313" key="4">
    <source>
        <dbReference type="Proteomes" id="UP000037510"/>
    </source>
</evidence>
<dbReference type="InterPro" id="IPR002018">
    <property type="entry name" value="CarbesteraseB"/>
</dbReference>
<dbReference type="EMBL" id="JTDY01009174">
    <property type="protein sequence ID" value="KOB64023.1"/>
    <property type="molecule type" value="Genomic_DNA"/>
</dbReference>
<dbReference type="Proteomes" id="UP000037510">
    <property type="component" value="Unassembled WGS sequence"/>
</dbReference>
<keyword evidence="1" id="KW-0325">Glycoprotein</keyword>